<feature type="compositionally biased region" description="Low complexity" evidence="1">
    <location>
        <begin position="598"/>
        <end position="609"/>
    </location>
</feature>
<dbReference type="InterPro" id="IPR052901">
    <property type="entry name" value="Bact_TGase-like"/>
</dbReference>
<evidence type="ECO:0000259" key="3">
    <source>
        <dbReference type="SMART" id="SM00460"/>
    </source>
</evidence>
<feature type="transmembrane region" description="Helical" evidence="2">
    <location>
        <begin position="188"/>
        <end position="205"/>
    </location>
</feature>
<name>A0ABX2A5N1_9MICO</name>
<feature type="domain" description="Transglutaminase-like" evidence="3">
    <location>
        <begin position="483"/>
        <end position="558"/>
    </location>
</feature>
<dbReference type="SMART" id="SM00460">
    <property type="entry name" value="TGc"/>
    <property type="match status" value="1"/>
</dbReference>
<gene>
    <name evidence="4" type="ORF">HDG69_001466</name>
</gene>
<reference evidence="4 5" key="1">
    <citation type="submission" date="2020-05" db="EMBL/GenBank/DDBJ databases">
        <title>Genomic Encyclopedia of Type Strains, Phase III (KMG-III): the genomes of soil and plant-associated and newly described type strains.</title>
        <authorList>
            <person name="Whitman W."/>
        </authorList>
    </citation>
    <scope>NUCLEOTIDE SEQUENCE [LARGE SCALE GENOMIC DNA]</scope>
    <source>
        <strain evidence="4 5">KCTC 19046</strain>
    </source>
</reference>
<feature type="compositionally biased region" description="Low complexity" evidence="1">
    <location>
        <begin position="572"/>
        <end position="583"/>
    </location>
</feature>
<dbReference type="Proteomes" id="UP000757540">
    <property type="component" value="Unassembled WGS sequence"/>
</dbReference>
<dbReference type="InterPro" id="IPR021878">
    <property type="entry name" value="TgpA_N"/>
</dbReference>
<keyword evidence="2" id="KW-1133">Transmembrane helix</keyword>
<feature type="region of interest" description="Disordered" evidence="1">
    <location>
        <begin position="572"/>
        <end position="609"/>
    </location>
</feature>
<dbReference type="Gene3D" id="3.10.620.30">
    <property type="match status" value="1"/>
</dbReference>
<feature type="transmembrane region" description="Helical" evidence="2">
    <location>
        <begin position="12"/>
        <end position="33"/>
    </location>
</feature>
<feature type="transmembrane region" description="Helical" evidence="2">
    <location>
        <begin position="39"/>
        <end position="61"/>
    </location>
</feature>
<feature type="transmembrane region" description="Helical" evidence="2">
    <location>
        <begin position="619"/>
        <end position="640"/>
    </location>
</feature>
<keyword evidence="2" id="KW-0812">Transmembrane</keyword>
<keyword evidence="2" id="KW-0472">Membrane</keyword>
<dbReference type="PANTHER" id="PTHR42736:SF1">
    <property type="entry name" value="PROTEIN-GLUTAMINE GAMMA-GLUTAMYLTRANSFERASE"/>
    <property type="match status" value="1"/>
</dbReference>
<dbReference type="SUPFAM" id="SSF54001">
    <property type="entry name" value="Cysteine proteinases"/>
    <property type="match status" value="1"/>
</dbReference>
<dbReference type="InterPro" id="IPR002931">
    <property type="entry name" value="Transglutaminase-like"/>
</dbReference>
<evidence type="ECO:0000256" key="1">
    <source>
        <dbReference type="SAM" id="MobiDB-lite"/>
    </source>
</evidence>
<dbReference type="Pfam" id="PF11992">
    <property type="entry name" value="TgpA_N"/>
    <property type="match status" value="1"/>
</dbReference>
<accession>A0ABX2A5N1</accession>
<evidence type="ECO:0000313" key="5">
    <source>
        <dbReference type="Proteomes" id="UP000757540"/>
    </source>
</evidence>
<dbReference type="EMBL" id="JABEZU010000001">
    <property type="protein sequence ID" value="NOV96913.1"/>
    <property type="molecule type" value="Genomic_DNA"/>
</dbReference>
<comment type="caution">
    <text evidence="4">The sequence shown here is derived from an EMBL/GenBank/DDBJ whole genome shotgun (WGS) entry which is preliminary data.</text>
</comment>
<dbReference type="Pfam" id="PF01841">
    <property type="entry name" value="Transglut_core"/>
    <property type="match status" value="1"/>
</dbReference>
<feature type="transmembrane region" description="Helical" evidence="2">
    <location>
        <begin position="137"/>
        <end position="158"/>
    </location>
</feature>
<proteinExistence type="predicted"/>
<dbReference type="PANTHER" id="PTHR42736">
    <property type="entry name" value="PROTEIN-GLUTAMINE GAMMA-GLUTAMYLTRANSFERASE"/>
    <property type="match status" value="1"/>
</dbReference>
<keyword evidence="5" id="KW-1185">Reference proteome</keyword>
<dbReference type="InterPro" id="IPR038765">
    <property type="entry name" value="Papain-like_cys_pep_sf"/>
</dbReference>
<evidence type="ECO:0000256" key="2">
    <source>
        <dbReference type="SAM" id="Phobius"/>
    </source>
</evidence>
<protein>
    <submittedName>
        <fullName evidence="4">Transglutaminase-like putative cysteine protease</fullName>
    </submittedName>
</protein>
<feature type="transmembrane region" description="Helical" evidence="2">
    <location>
        <begin position="165"/>
        <end position="182"/>
    </location>
</feature>
<evidence type="ECO:0000313" key="4">
    <source>
        <dbReference type="EMBL" id="NOV96913.1"/>
    </source>
</evidence>
<sequence length="743" mass="78546">MIPAYAGPAARIAATSALVAVAVAASMLALTALVLPGDWVRTGLVGVMAVALSTGTARILLDRRSRRRGHHDAGAGSAVPTLAGALVASWYVSAHFGAPTSRPQLVVGPDSLGRVVDRLGDAGDVIRSEVAPVPGTLPIALLAVGGTLAVLLLADALVGGLRWPAAAGLPLLALWCPPLVLVGEVPTAVFVVVVASLLLILSVSIDDRRPARTERPPAPVRRAEGARAVTTTAVAVVVAVAAGGVAAASSNLPGYAGAWYQSFTTTGDTIQLAEDLDVLSSLTERSHEVVLTYTGDGQDLGPLRTYTATAFDGRRWQRGEERSGQPFEAQSLLWPDDLDTGTLGSRQDVAVTVGALRDDQLPVTVEPRRVDAGGTWGYDPLRDEVVGDRTDVGDVYVLGVRHRELDPERLRDAGPGVAEDAYLAVPDTEHSEEVAAIAADVVAGTDNAYDQAVALQQWLRDPATFTYSTQLPRGGTGDPVWDFLQHRTGYCVQFATTMSVMARTLGIPTRLGVGFLPGDSVEEPATGEERWQVTGQESHAWPELYFDQIGWVRFEPTPATQTGAAPEYTTATAAAPAPADQPQELPPPAAERPEPEETTAAPTEPAVAVGPEPGDAAPAWVWILVAITLVAGGWSAAFLWRRRRRATGPVDAESAWQRVITTLERDGVTLPAPTTPRQAPQAVIDAVEHRRGQAPTQIREDLETLALAVERSRYASPTEQTDNQGPDLAEVATRVTEQLASRD</sequence>
<dbReference type="RefSeq" id="WP_171783030.1">
    <property type="nucleotide sequence ID" value="NZ_BAAAML010000002.1"/>
</dbReference>
<organism evidence="4 5">
    <name type="scientific">Isoptericola halotolerans</name>
    <dbReference type="NCBI Taxonomy" id="300560"/>
    <lineage>
        <taxon>Bacteria</taxon>
        <taxon>Bacillati</taxon>
        <taxon>Actinomycetota</taxon>
        <taxon>Actinomycetes</taxon>
        <taxon>Micrococcales</taxon>
        <taxon>Promicromonosporaceae</taxon>
        <taxon>Isoptericola</taxon>
    </lineage>
</organism>
<feature type="transmembrane region" description="Helical" evidence="2">
    <location>
        <begin position="226"/>
        <end position="248"/>
    </location>
</feature>
<feature type="transmembrane region" description="Helical" evidence="2">
    <location>
        <begin position="73"/>
        <end position="92"/>
    </location>
</feature>